<sequence>MSSMMVDGSHVVGGVNGGGYGDGEVKNNLGYENMLGSSDPYSGRNNVYYSTSVVKENGYENGNGWMVNSAPSVGPRQGGGYAEVMVIDMEETCKTLHIEVDMEAAIDIIHHSKGVTIQKFYILRNILVLLHNVHYIISLIDKVCNGSASFLAKLGAWNKDFMVFQMSNAPHYLKGSILLEAAGLPYV</sequence>
<accession>A0ABD0UCN5</accession>
<gene>
    <name evidence="1" type="ORF">M5K25_022595</name>
</gene>
<reference evidence="1 2" key="1">
    <citation type="journal article" date="2024" name="Plant Biotechnol. J.">
        <title>Dendrobium thyrsiflorum genome and its molecular insights into genes involved in important horticultural traits.</title>
        <authorList>
            <person name="Chen B."/>
            <person name="Wang J.Y."/>
            <person name="Zheng P.J."/>
            <person name="Li K.L."/>
            <person name="Liang Y.M."/>
            <person name="Chen X.F."/>
            <person name="Zhang C."/>
            <person name="Zhao X."/>
            <person name="He X."/>
            <person name="Zhang G.Q."/>
            <person name="Liu Z.J."/>
            <person name="Xu Q."/>
        </authorList>
    </citation>
    <scope>NUCLEOTIDE SEQUENCE [LARGE SCALE GENOMIC DNA]</scope>
    <source>
        <strain evidence="1">GZMU011</strain>
    </source>
</reference>
<organism evidence="1 2">
    <name type="scientific">Dendrobium thyrsiflorum</name>
    <name type="common">Pinecone-like raceme dendrobium</name>
    <name type="synonym">Orchid</name>
    <dbReference type="NCBI Taxonomy" id="117978"/>
    <lineage>
        <taxon>Eukaryota</taxon>
        <taxon>Viridiplantae</taxon>
        <taxon>Streptophyta</taxon>
        <taxon>Embryophyta</taxon>
        <taxon>Tracheophyta</taxon>
        <taxon>Spermatophyta</taxon>
        <taxon>Magnoliopsida</taxon>
        <taxon>Liliopsida</taxon>
        <taxon>Asparagales</taxon>
        <taxon>Orchidaceae</taxon>
        <taxon>Epidendroideae</taxon>
        <taxon>Malaxideae</taxon>
        <taxon>Dendrobiinae</taxon>
        <taxon>Dendrobium</taxon>
    </lineage>
</organism>
<keyword evidence="2" id="KW-1185">Reference proteome</keyword>
<proteinExistence type="predicted"/>
<dbReference type="AlphaFoldDB" id="A0ABD0UCN5"/>
<evidence type="ECO:0008006" key="3">
    <source>
        <dbReference type="Google" id="ProtNLM"/>
    </source>
</evidence>
<protein>
    <recommendedName>
        <fullName evidence="3">DELLA protein</fullName>
    </recommendedName>
</protein>
<name>A0ABD0UCN5_DENTH</name>
<dbReference type="Proteomes" id="UP001552299">
    <property type="component" value="Unassembled WGS sequence"/>
</dbReference>
<dbReference type="EMBL" id="JANQDX010000017">
    <property type="protein sequence ID" value="KAL0908122.1"/>
    <property type="molecule type" value="Genomic_DNA"/>
</dbReference>
<comment type="caution">
    <text evidence="1">The sequence shown here is derived from an EMBL/GenBank/DDBJ whole genome shotgun (WGS) entry which is preliminary data.</text>
</comment>
<evidence type="ECO:0000313" key="2">
    <source>
        <dbReference type="Proteomes" id="UP001552299"/>
    </source>
</evidence>
<evidence type="ECO:0000313" key="1">
    <source>
        <dbReference type="EMBL" id="KAL0908122.1"/>
    </source>
</evidence>